<dbReference type="OrthoDB" id="5292463at2"/>
<keyword evidence="1" id="KW-0831">Ubiquinone biosynthesis</keyword>
<dbReference type="InterPro" id="IPR016830">
    <property type="entry name" value="UbiT"/>
</dbReference>
<evidence type="ECO:0000313" key="3">
    <source>
        <dbReference type="EMBL" id="RKF17543.1"/>
    </source>
</evidence>
<accession>A0A420EA31</accession>
<evidence type="ECO:0000259" key="2">
    <source>
        <dbReference type="Pfam" id="PF02036"/>
    </source>
</evidence>
<comment type="caution">
    <text evidence="3">The sequence shown here is derived from an EMBL/GenBank/DDBJ whole genome shotgun (WGS) entry which is preliminary data.</text>
</comment>
<feature type="domain" description="SCP2" evidence="2">
    <location>
        <begin position="29"/>
        <end position="119"/>
    </location>
</feature>
<dbReference type="InterPro" id="IPR036527">
    <property type="entry name" value="SCP2_sterol-bd_dom_sf"/>
</dbReference>
<dbReference type="AlphaFoldDB" id="A0A420EA31"/>
<evidence type="ECO:0000256" key="1">
    <source>
        <dbReference type="HAMAP-Rule" id="MF_02231"/>
    </source>
</evidence>
<dbReference type="PIRSF" id="PIRSF025550">
    <property type="entry name" value="UCP025550_lpd_carrier"/>
    <property type="match status" value="1"/>
</dbReference>
<dbReference type="InterPro" id="IPR003033">
    <property type="entry name" value="SCP2_sterol-bd_dom"/>
</dbReference>
<dbReference type="GO" id="GO:0006744">
    <property type="term" value="P:ubiquinone biosynthetic process"/>
    <property type="evidence" value="ECO:0007669"/>
    <property type="project" value="UniProtKB-UniRule"/>
</dbReference>
<evidence type="ECO:0000313" key="4">
    <source>
        <dbReference type="Proteomes" id="UP000286482"/>
    </source>
</evidence>
<protein>
    <recommendedName>
        <fullName evidence="1">Ubiquinone biosynthesis accessory factor UbiT</fullName>
    </recommendedName>
</protein>
<comment type="similarity">
    <text evidence="1">Belongs to the UbiT family.</text>
</comment>
<comment type="pathway">
    <text evidence="1">Cofactor biosynthesis; ubiquinone biosynthesis.</text>
</comment>
<keyword evidence="4" id="KW-1185">Reference proteome</keyword>
<dbReference type="SUPFAM" id="SSF55718">
    <property type="entry name" value="SCP-like"/>
    <property type="match status" value="1"/>
</dbReference>
<comment type="function">
    <text evidence="1">Required for O(2)-independent ubiquinone (coenzyme Q) biosynthesis. Likely functions as an accessory factor.</text>
</comment>
<dbReference type="EMBL" id="RAQO01000007">
    <property type="protein sequence ID" value="RKF17543.1"/>
    <property type="molecule type" value="Genomic_DNA"/>
</dbReference>
<organism evidence="3 4">
    <name type="scientific">Alginatibacterium sediminis</name>
    <dbReference type="NCBI Taxonomy" id="2164068"/>
    <lineage>
        <taxon>Bacteria</taxon>
        <taxon>Pseudomonadati</taxon>
        <taxon>Pseudomonadota</taxon>
        <taxon>Gammaproteobacteria</taxon>
        <taxon>Alteromonadales</taxon>
        <taxon>Alteromonadaceae</taxon>
        <taxon>Alginatibacterium</taxon>
    </lineage>
</organism>
<dbReference type="Proteomes" id="UP000286482">
    <property type="component" value="Unassembled WGS sequence"/>
</dbReference>
<reference evidence="3 4" key="1">
    <citation type="submission" date="2018-09" db="EMBL/GenBank/DDBJ databases">
        <authorList>
            <person name="Wang Z."/>
        </authorList>
    </citation>
    <scope>NUCLEOTIDE SEQUENCE [LARGE SCALE GENOMIC DNA]</scope>
    <source>
        <strain evidence="3 4">ALS 81</strain>
    </source>
</reference>
<name>A0A420EA31_9ALTE</name>
<dbReference type="HAMAP" id="MF_02231">
    <property type="entry name" value="UbiT"/>
    <property type="match status" value="1"/>
</dbReference>
<gene>
    <name evidence="1" type="primary">ubiT</name>
    <name evidence="3" type="ORF">DBZ36_13420</name>
</gene>
<proteinExistence type="inferred from homology"/>
<dbReference type="UniPathway" id="UPA00232"/>
<sequence length="146" mass="16818">MIALAAKLMPLQMQALMIQKGLGQLFVEQIEDGDLDFLEHNYLKLEISDLDLRWWISFADNQFLVSSIEQTHAVSFSGQINDLMLMMGREEDPDSLFFQRRLKIEGDTELGLYVKNLLDSLDDEQMPVLLQKALKFSAGFIAKYRN</sequence>
<dbReference type="Pfam" id="PF02036">
    <property type="entry name" value="SCP2"/>
    <property type="match status" value="1"/>
</dbReference>